<evidence type="ECO:0000313" key="6">
    <source>
        <dbReference type="EMBL" id="VVU95246.1"/>
    </source>
</evidence>
<proteinExistence type="predicted"/>
<feature type="domain" description="RING-type" evidence="5">
    <location>
        <begin position="73"/>
        <end position="129"/>
    </location>
</feature>
<keyword evidence="2" id="KW-0863">Zinc-finger</keyword>
<evidence type="ECO:0000256" key="3">
    <source>
        <dbReference type="ARBA" id="ARBA00022833"/>
    </source>
</evidence>
<keyword evidence="4" id="KW-0812">Transmembrane</keyword>
<dbReference type="SUPFAM" id="SSF57850">
    <property type="entry name" value="RING/U-box"/>
    <property type="match status" value="1"/>
</dbReference>
<reference evidence="6" key="1">
    <citation type="submission" date="2019-09" db="EMBL/GenBank/DDBJ databases">
        <authorList>
            <person name="Needham M D."/>
        </authorList>
    </citation>
    <scope>NUCLEOTIDE SEQUENCE</scope>
</reference>
<dbReference type="PANTHER" id="PTHR45969:SF69">
    <property type="entry name" value="FINGER DOMAIN PROTEIN, PUTATIVE (AFU_ORTHOLOGUE AFUA_3G12190)-RELATED"/>
    <property type="match status" value="1"/>
</dbReference>
<dbReference type="InterPro" id="IPR001841">
    <property type="entry name" value="Znf_RING"/>
</dbReference>
<dbReference type="PANTHER" id="PTHR45969">
    <property type="entry name" value="RING ZINC FINGER PROTEIN-RELATED"/>
    <property type="match status" value="1"/>
</dbReference>
<keyword evidence="1" id="KW-0479">Metal-binding</keyword>
<name>A0A5E8CJA2_9ZZZZ</name>
<feature type="transmembrane region" description="Helical" evidence="4">
    <location>
        <begin position="20"/>
        <end position="41"/>
    </location>
</feature>
<dbReference type="Gene3D" id="3.30.40.10">
    <property type="entry name" value="Zinc/RING finger domain, C3HC4 (zinc finger)"/>
    <property type="match status" value="1"/>
</dbReference>
<dbReference type="SMART" id="SM00184">
    <property type="entry name" value="RING"/>
    <property type="match status" value="1"/>
</dbReference>
<evidence type="ECO:0000256" key="4">
    <source>
        <dbReference type="SAM" id="Phobius"/>
    </source>
</evidence>
<sequence length="146" mass="17028">MSSTNDDYSNNRDEEHNSKINFGILGIVLSITILFCCLLYYKYFYLCFKDIFTKKNRIHASNIIITRSEKEKCSICLEDMTNSDSLEETQKNFTLLKCNHMFHQNCLNSWLDFNNTQNENDLGTCPICRTNVQIEKISTIVDISQI</sequence>
<gene>
    <name evidence="6" type="ORF">CPAV1605_971</name>
</gene>
<keyword evidence="4" id="KW-0472">Membrane</keyword>
<dbReference type="PROSITE" id="PS50089">
    <property type="entry name" value="ZF_RING_2"/>
    <property type="match status" value="1"/>
</dbReference>
<dbReference type="AlphaFoldDB" id="A0A5E8CJA2"/>
<dbReference type="GO" id="GO:0016567">
    <property type="term" value="P:protein ubiquitination"/>
    <property type="evidence" value="ECO:0007669"/>
    <property type="project" value="TreeGrafter"/>
</dbReference>
<protein>
    <submittedName>
        <fullName evidence="6">Ring finger domain</fullName>
    </submittedName>
</protein>
<evidence type="ECO:0000256" key="1">
    <source>
        <dbReference type="ARBA" id="ARBA00022723"/>
    </source>
</evidence>
<evidence type="ECO:0000256" key="2">
    <source>
        <dbReference type="ARBA" id="ARBA00022771"/>
    </source>
</evidence>
<dbReference type="EMBL" id="CABVLZ010000004">
    <property type="protein sequence ID" value="VVU95246.1"/>
    <property type="molecule type" value="Genomic_DNA"/>
</dbReference>
<accession>A0A5E8CJA2</accession>
<keyword evidence="4" id="KW-1133">Transmembrane helix</keyword>
<dbReference type="Pfam" id="PF13639">
    <property type="entry name" value="zf-RING_2"/>
    <property type="match status" value="1"/>
</dbReference>
<organism evidence="6">
    <name type="scientific">seawater metagenome</name>
    <dbReference type="NCBI Taxonomy" id="1561972"/>
    <lineage>
        <taxon>unclassified sequences</taxon>
        <taxon>metagenomes</taxon>
        <taxon>ecological metagenomes</taxon>
    </lineage>
</organism>
<dbReference type="GO" id="GO:0008270">
    <property type="term" value="F:zinc ion binding"/>
    <property type="evidence" value="ECO:0007669"/>
    <property type="project" value="UniProtKB-KW"/>
</dbReference>
<dbReference type="GO" id="GO:0061630">
    <property type="term" value="F:ubiquitin protein ligase activity"/>
    <property type="evidence" value="ECO:0007669"/>
    <property type="project" value="TreeGrafter"/>
</dbReference>
<keyword evidence="3" id="KW-0862">Zinc</keyword>
<dbReference type="InterPro" id="IPR013083">
    <property type="entry name" value="Znf_RING/FYVE/PHD"/>
</dbReference>
<evidence type="ECO:0000259" key="5">
    <source>
        <dbReference type="PROSITE" id="PS50089"/>
    </source>
</evidence>